<accession>R7SQ91</accession>
<dbReference type="GeneID" id="18835856"/>
<dbReference type="HOGENOM" id="CLU_3087192_0_0_1"/>
<protein>
    <submittedName>
        <fullName evidence="1">Uncharacterized protein</fullName>
    </submittedName>
</protein>
<gene>
    <name evidence="1" type="ORF">DICSQDRAFT_139444</name>
</gene>
<organism evidence="1 2">
    <name type="scientific">Dichomitus squalens (strain LYAD-421)</name>
    <name type="common">Western red white-rot fungus</name>
    <dbReference type="NCBI Taxonomy" id="732165"/>
    <lineage>
        <taxon>Eukaryota</taxon>
        <taxon>Fungi</taxon>
        <taxon>Dikarya</taxon>
        <taxon>Basidiomycota</taxon>
        <taxon>Agaricomycotina</taxon>
        <taxon>Agaricomycetes</taxon>
        <taxon>Polyporales</taxon>
        <taxon>Polyporaceae</taxon>
        <taxon>Dichomitus</taxon>
    </lineage>
</organism>
<reference evidence="1 2" key="1">
    <citation type="journal article" date="2012" name="Science">
        <title>The Paleozoic origin of enzymatic lignin decomposition reconstructed from 31 fungal genomes.</title>
        <authorList>
            <person name="Floudas D."/>
            <person name="Binder M."/>
            <person name="Riley R."/>
            <person name="Barry K."/>
            <person name="Blanchette R.A."/>
            <person name="Henrissat B."/>
            <person name="Martinez A.T."/>
            <person name="Otillar R."/>
            <person name="Spatafora J.W."/>
            <person name="Yadav J.S."/>
            <person name="Aerts A."/>
            <person name="Benoit I."/>
            <person name="Boyd A."/>
            <person name="Carlson A."/>
            <person name="Copeland A."/>
            <person name="Coutinho P.M."/>
            <person name="de Vries R.P."/>
            <person name="Ferreira P."/>
            <person name="Findley K."/>
            <person name="Foster B."/>
            <person name="Gaskell J."/>
            <person name="Glotzer D."/>
            <person name="Gorecki P."/>
            <person name="Heitman J."/>
            <person name="Hesse C."/>
            <person name="Hori C."/>
            <person name="Igarashi K."/>
            <person name="Jurgens J.A."/>
            <person name="Kallen N."/>
            <person name="Kersten P."/>
            <person name="Kohler A."/>
            <person name="Kuees U."/>
            <person name="Kumar T.K.A."/>
            <person name="Kuo A."/>
            <person name="LaButti K."/>
            <person name="Larrondo L.F."/>
            <person name="Lindquist E."/>
            <person name="Ling A."/>
            <person name="Lombard V."/>
            <person name="Lucas S."/>
            <person name="Lundell T."/>
            <person name="Martin R."/>
            <person name="McLaughlin D.J."/>
            <person name="Morgenstern I."/>
            <person name="Morin E."/>
            <person name="Murat C."/>
            <person name="Nagy L.G."/>
            <person name="Nolan M."/>
            <person name="Ohm R.A."/>
            <person name="Patyshakuliyeva A."/>
            <person name="Rokas A."/>
            <person name="Ruiz-Duenas F.J."/>
            <person name="Sabat G."/>
            <person name="Salamov A."/>
            <person name="Samejima M."/>
            <person name="Schmutz J."/>
            <person name="Slot J.C."/>
            <person name="St John F."/>
            <person name="Stenlid J."/>
            <person name="Sun H."/>
            <person name="Sun S."/>
            <person name="Syed K."/>
            <person name="Tsang A."/>
            <person name="Wiebenga A."/>
            <person name="Young D."/>
            <person name="Pisabarro A."/>
            <person name="Eastwood D.C."/>
            <person name="Martin F."/>
            <person name="Cullen D."/>
            <person name="Grigoriev I.V."/>
            <person name="Hibbett D.S."/>
        </authorList>
    </citation>
    <scope>NUCLEOTIDE SEQUENCE [LARGE SCALE GENOMIC DNA]</scope>
    <source>
        <strain evidence="1 2">LYAD-421 SS1</strain>
    </source>
</reference>
<dbReference type="Proteomes" id="UP000053319">
    <property type="component" value="Unassembled WGS sequence"/>
</dbReference>
<sequence>MEVANIAKSTDREVTMRQPCKSGNYRTCGNAFTSAEARTWTDNENMATKSSI</sequence>
<name>R7SQ91_DICSQ</name>
<dbReference type="AlphaFoldDB" id="R7SQ91"/>
<evidence type="ECO:0000313" key="1">
    <source>
        <dbReference type="EMBL" id="EJF58359.1"/>
    </source>
</evidence>
<dbReference type="KEGG" id="dsq:DICSQDRAFT_139444"/>
<proteinExistence type="predicted"/>
<evidence type="ECO:0000313" key="2">
    <source>
        <dbReference type="Proteomes" id="UP000053319"/>
    </source>
</evidence>
<dbReference type="EMBL" id="JH719436">
    <property type="protein sequence ID" value="EJF58359.1"/>
    <property type="molecule type" value="Genomic_DNA"/>
</dbReference>
<dbReference type="RefSeq" id="XP_007368894.1">
    <property type="nucleotide sequence ID" value="XM_007368832.1"/>
</dbReference>